<sequence length="67" mass="7453">MVSHVEITKREAVWGKSLFAVLSQLCGGAPSVCKVALLQPAFYRVDNSNPPPGFLLPRQEKELCRRL</sequence>
<evidence type="ECO:0000313" key="1">
    <source>
        <dbReference type="EMBL" id="VAX38961.1"/>
    </source>
</evidence>
<dbReference type="EMBL" id="UOGL01000282">
    <property type="protein sequence ID" value="VAX38961.1"/>
    <property type="molecule type" value="Genomic_DNA"/>
</dbReference>
<name>A0A3B1DJ61_9ZZZZ</name>
<organism evidence="1">
    <name type="scientific">hydrothermal vent metagenome</name>
    <dbReference type="NCBI Taxonomy" id="652676"/>
    <lineage>
        <taxon>unclassified sequences</taxon>
        <taxon>metagenomes</taxon>
        <taxon>ecological metagenomes</taxon>
    </lineage>
</organism>
<reference evidence="1" key="1">
    <citation type="submission" date="2018-06" db="EMBL/GenBank/DDBJ databases">
        <authorList>
            <person name="Zhirakovskaya E."/>
        </authorList>
    </citation>
    <scope>NUCLEOTIDE SEQUENCE</scope>
</reference>
<gene>
    <name evidence="1" type="ORF">MNBD_PLANCTO02-1474</name>
</gene>
<protein>
    <submittedName>
        <fullName evidence="1">Uncharacterized protein</fullName>
    </submittedName>
</protein>
<accession>A0A3B1DJ61</accession>
<dbReference type="AlphaFoldDB" id="A0A3B1DJ61"/>
<proteinExistence type="predicted"/>